<protein>
    <recommendedName>
        <fullName evidence="4">Flavin reductase</fullName>
    </recommendedName>
</protein>
<dbReference type="Proteomes" id="UP000249334">
    <property type="component" value="Unassembled WGS sequence"/>
</dbReference>
<accession>A0ABX9CCN2</accession>
<evidence type="ECO:0008006" key="4">
    <source>
        <dbReference type="Google" id="ProtNLM"/>
    </source>
</evidence>
<name>A0ABX9CCN2_9ACTN</name>
<feature type="region of interest" description="Disordered" evidence="1">
    <location>
        <begin position="55"/>
        <end position="79"/>
    </location>
</feature>
<comment type="caution">
    <text evidence="2">The sequence shown here is derived from an EMBL/GenBank/DDBJ whole genome shotgun (WGS) entry which is preliminary data.</text>
</comment>
<proteinExistence type="predicted"/>
<keyword evidence="3" id="KW-1185">Reference proteome</keyword>
<evidence type="ECO:0000256" key="1">
    <source>
        <dbReference type="SAM" id="MobiDB-lite"/>
    </source>
</evidence>
<dbReference type="EMBL" id="PXXW01000042">
    <property type="protein sequence ID" value="RAN93869.1"/>
    <property type="molecule type" value="Genomic_DNA"/>
</dbReference>
<gene>
    <name evidence="2" type="ORF">GAR05_05169</name>
</gene>
<reference evidence="2 3" key="1">
    <citation type="submission" date="2018-03" db="EMBL/GenBank/DDBJ databases">
        <title>Genomic framework for the identification of Micromonospora saelicesensis and Micromonospora noduli.</title>
        <authorList>
            <person name="Riesco R."/>
            <person name="Trujillo M.E."/>
        </authorList>
    </citation>
    <scope>NUCLEOTIDE SEQUENCE [LARGE SCALE GENOMIC DNA]</scope>
    <source>
        <strain evidence="2 3">GAR05</strain>
    </source>
</reference>
<dbReference type="RefSeq" id="WP_258401507.1">
    <property type="nucleotide sequence ID" value="NZ_PXXW01000042.1"/>
</dbReference>
<evidence type="ECO:0000313" key="2">
    <source>
        <dbReference type="EMBL" id="RAN93869.1"/>
    </source>
</evidence>
<sequence length="162" mass="18139">MQFLRPIVVRVIRELPERHTYDGWVWIEGYQLNAAGDAVARARVVRDARGRPVAGLARRTDQASQTPAASGAGRMTARPRPHLPMRPAWLCRNCAAPWPCGPAQLALVTEFYGHSIALAFYLAASMQEAIDDAYGLGLRPDLPEMHARFLGWLSLARRPRRR</sequence>
<evidence type="ECO:0000313" key="3">
    <source>
        <dbReference type="Proteomes" id="UP000249334"/>
    </source>
</evidence>
<organism evidence="2 3">
    <name type="scientific">Micromonospora saelicesensis</name>
    <dbReference type="NCBI Taxonomy" id="285676"/>
    <lineage>
        <taxon>Bacteria</taxon>
        <taxon>Bacillati</taxon>
        <taxon>Actinomycetota</taxon>
        <taxon>Actinomycetes</taxon>
        <taxon>Micromonosporales</taxon>
        <taxon>Micromonosporaceae</taxon>
        <taxon>Micromonospora</taxon>
    </lineage>
</organism>